<dbReference type="InterPro" id="IPR036271">
    <property type="entry name" value="Tet_transcr_reg_TetR-rel_C_sf"/>
</dbReference>
<gene>
    <name evidence="8" type="ORF">HNR30_000758</name>
</gene>
<evidence type="ECO:0000256" key="1">
    <source>
        <dbReference type="ARBA" id="ARBA00022491"/>
    </source>
</evidence>
<dbReference type="EMBL" id="JACDUR010000001">
    <property type="protein sequence ID" value="MBA2889423.1"/>
    <property type="molecule type" value="Genomic_DNA"/>
</dbReference>
<keyword evidence="6" id="KW-0175">Coiled coil</keyword>
<dbReference type="InterPro" id="IPR001647">
    <property type="entry name" value="HTH_TetR"/>
</dbReference>
<dbReference type="InterPro" id="IPR050109">
    <property type="entry name" value="HTH-type_TetR-like_transc_reg"/>
</dbReference>
<dbReference type="Pfam" id="PF00440">
    <property type="entry name" value="TetR_N"/>
    <property type="match status" value="1"/>
</dbReference>
<evidence type="ECO:0000256" key="4">
    <source>
        <dbReference type="ARBA" id="ARBA00023163"/>
    </source>
</evidence>
<evidence type="ECO:0000313" key="8">
    <source>
        <dbReference type="EMBL" id="MBA2889423.1"/>
    </source>
</evidence>
<proteinExistence type="predicted"/>
<dbReference type="InterPro" id="IPR009057">
    <property type="entry name" value="Homeodomain-like_sf"/>
</dbReference>
<sequence>MPRHKGDHDARRREVSGAVRRVLAVHGFGGLTLRAVAAEMGATTGLLTHYFPSKRDLVAYALEVLDEQRTSRPRPAPDTGEGLAGVRAMLADILPTTAESVASNRVWVSSWDAALGDPELAAGHAARYRRSRERLQRHVEAAQERGEVAEGDAGEVAAALQSFVLGLIVQVLLEVDAFPPERQLRLLDDYLASLRP</sequence>
<evidence type="ECO:0000256" key="6">
    <source>
        <dbReference type="SAM" id="Coils"/>
    </source>
</evidence>
<evidence type="ECO:0000259" key="7">
    <source>
        <dbReference type="PROSITE" id="PS50977"/>
    </source>
</evidence>
<organism evidence="8 9">
    <name type="scientific">Nonomuraea soli</name>
    <dbReference type="NCBI Taxonomy" id="1032476"/>
    <lineage>
        <taxon>Bacteria</taxon>
        <taxon>Bacillati</taxon>
        <taxon>Actinomycetota</taxon>
        <taxon>Actinomycetes</taxon>
        <taxon>Streptosporangiales</taxon>
        <taxon>Streptosporangiaceae</taxon>
        <taxon>Nonomuraea</taxon>
    </lineage>
</organism>
<keyword evidence="1" id="KW-0678">Repressor</keyword>
<feature type="coiled-coil region" evidence="6">
    <location>
        <begin position="125"/>
        <end position="152"/>
    </location>
</feature>
<protein>
    <submittedName>
        <fullName evidence="8">AcrR family transcriptional regulator</fullName>
    </submittedName>
</protein>
<dbReference type="PANTHER" id="PTHR30055:SF148">
    <property type="entry name" value="TETR-FAMILY TRANSCRIPTIONAL REGULATOR"/>
    <property type="match status" value="1"/>
</dbReference>
<dbReference type="AlphaFoldDB" id="A0A7W0CE02"/>
<dbReference type="GO" id="GO:0003700">
    <property type="term" value="F:DNA-binding transcription factor activity"/>
    <property type="evidence" value="ECO:0007669"/>
    <property type="project" value="TreeGrafter"/>
</dbReference>
<dbReference type="PROSITE" id="PS01081">
    <property type="entry name" value="HTH_TETR_1"/>
    <property type="match status" value="1"/>
</dbReference>
<evidence type="ECO:0000256" key="3">
    <source>
        <dbReference type="ARBA" id="ARBA00023125"/>
    </source>
</evidence>
<evidence type="ECO:0000256" key="2">
    <source>
        <dbReference type="ARBA" id="ARBA00023015"/>
    </source>
</evidence>
<dbReference type="PROSITE" id="PS50977">
    <property type="entry name" value="HTH_TETR_2"/>
    <property type="match status" value="1"/>
</dbReference>
<keyword evidence="3 5" id="KW-0238">DNA-binding</keyword>
<dbReference type="RefSeq" id="WP_181608218.1">
    <property type="nucleotide sequence ID" value="NZ_BAABAM010000001.1"/>
</dbReference>
<keyword evidence="4" id="KW-0804">Transcription</keyword>
<feature type="domain" description="HTH tetR-type" evidence="7">
    <location>
        <begin position="9"/>
        <end position="69"/>
    </location>
</feature>
<dbReference type="GO" id="GO:0000976">
    <property type="term" value="F:transcription cis-regulatory region binding"/>
    <property type="evidence" value="ECO:0007669"/>
    <property type="project" value="TreeGrafter"/>
</dbReference>
<dbReference type="Gene3D" id="1.10.357.10">
    <property type="entry name" value="Tetracycline Repressor, domain 2"/>
    <property type="match status" value="1"/>
</dbReference>
<feature type="DNA-binding region" description="H-T-H motif" evidence="5">
    <location>
        <begin position="32"/>
        <end position="51"/>
    </location>
</feature>
<dbReference type="SUPFAM" id="SSF46689">
    <property type="entry name" value="Homeodomain-like"/>
    <property type="match status" value="1"/>
</dbReference>
<evidence type="ECO:0000256" key="5">
    <source>
        <dbReference type="PROSITE-ProRule" id="PRU00335"/>
    </source>
</evidence>
<comment type="caution">
    <text evidence="8">The sequence shown here is derived from an EMBL/GenBank/DDBJ whole genome shotgun (WGS) entry which is preliminary data.</text>
</comment>
<dbReference type="PANTHER" id="PTHR30055">
    <property type="entry name" value="HTH-TYPE TRANSCRIPTIONAL REGULATOR RUTR"/>
    <property type="match status" value="1"/>
</dbReference>
<dbReference type="SUPFAM" id="SSF48498">
    <property type="entry name" value="Tetracyclin repressor-like, C-terminal domain"/>
    <property type="match status" value="1"/>
</dbReference>
<dbReference type="InterPro" id="IPR039538">
    <property type="entry name" value="BetI_C"/>
</dbReference>
<reference evidence="8 9" key="1">
    <citation type="submission" date="2020-07" db="EMBL/GenBank/DDBJ databases">
        <title>Genomic Encyclopedia of Type Strains, Phase IV (KMG-IV): sequencing the most valuable type-strain genomes for metagenomic binning, comparative biology and taxonomic classification.</title>
        <authorList>
            <person name="Goeker M."/>
        </authorList>
    </citation>
    <scope>NUCLEOTIDE SEQUENCE [LARGE SCALE GENOMIC DNA]</scope>
    <source>
        <strain evidence="8 9">DSM 45533</strain>
    </source>
</reference>
<keyword evidence="2" id="KW-0805">Transcription regulation</keyword>
<dbReference type="Proteomes" id="UP000530928">
    <property type="component" value="Unassembled WGS sequence"/>
</dbReference>
<dbReference type="InterPro" id="IPR023772">
    <property type="entry name" value="DNA-bd_HTH_TetR-type_CS"/>
</dbReference>
<dbReference type="Pfam" id="PF13977">
    <property type="entry name" value="TetR_C_6"/>
    <property type="match status" value="1"/>
</dbReference>
<accession>A0A7W0CE02</accession>
<name>A0A7W0CE02_9ACTN</name>
<evidence type="ECO:0000313" key="9">
    <source>
        <dbReference type="Proteomes" id="UP000530928"/>
    </source>
</evidence>
<keyword evidence="9" id="KW-1185">Reference proteome</keyword>